<organism evidence="2 3">
    <name type="scientific">Candidatus Uhrbacteria bacterium GW2011_GWE2_45_35</name>
    <dbReference type="NCBI Taxonomy" id="1618993"/>
    <lineage>
        <taxon>Bacteria</taxon>
        <taxon>Candidatus Uhriibacteriota</taxon>
    </lineage>
</organism>
<evidence type="ECO:0000313" key="2">
    <source>
        <dbReference type="EMBL" id="KKU07137.1"/>
    </source>
</evidence>
<protein>
    <submittedName>
        <fullName evidence="2">Uncharacterized protein</fullName>
    </submittedName>
</protein>
<feature type="region of interest" description="Disordered" evidence="1">
    <location>
        <begin position="29"/>
        <end position="78"/>
    </location>
</feature>
<gene>
    <name evidence="2" type="ORF">UX09_C0034G0002</name>
</gene>
<accession>A0A0G1MGE7</accession>
<name>A0A0G1MGE7_9BACT</name>
<feature type="compositionally biased region" description="Basic and acidic residues" evidence="1">
    <location>
        <begin position="31"/>
        <end position="55"/>
    </location>
</feature>
<reference evidence="2 3" key="1">
    <citation type="journal article" date="2015" name="Nature">
        <title>rRNA introns, odd ribosomes, and small enigmatic genomes across a large radiation of phyla.</title>
        <authorList>
            <person name="Brown C.T."/>
            <person name="Hug L.A."/>
            <person name="Thomas B.C."/>
            <person name="Sharon I."/>
            <person name="Castelle C.J."/>
            <person name="Singh A."/>
            <person name="Wilkins M.J."/>
            <person name="Williams K.H."/>
            <person name="Banfield J.F."/>
        </authorList>
    </citation>
    <scope>NUCLEOTIDE SEQUENCE [LARGE SCALE GENOMIC DNA]</scope>
</reference>
<sequence>MCKRSGEVRFLTDIPRVVVVAEPLAAQSFHNTDRDESGCADHADDEQRQEHREGPRLVVAGDGHAENEDTGVTERVDCGDQESVVEPFCRLEFATKQTSNEGTAAEQGDHNSDGHHIVFPHATRGLQPDAEAEDRQDDGEGDDVEELVGVYGHGRPFFLLVVL</sequence>
<comment type="caution">
    <text evidence="2">The sequence shown here is derived from an EMBL/GenBank/DDBJ whole genome shotgun (WGS) entry which is preliminary data.</text>
</comment>
<dbReference type="EMBL" id="LCKW01000034">
    <property type="protein sequence ID" value="KKU07137.1"/>
    <property type="molecule type" value="Genomic_DNA"/>
</dbReference>
<evidence type="ECO:0000256" key="1">
    <source>
        <dbReference type="SAM" id="MobiDB-lite"/>
    </source>
</evidence>
<evidence type="ECO:0000313" key="3">
    <source>
        <dbReference type="Proteomes" id="UP000034354"/>
    </source>
</evidence>
<proteinExistence type="predicted"/>
<dbReference type="Proteomes" id="UP000034354">
    <property type="component" value="Unassembled WGS sequence"/>
</dbReference>
<dbReference type="AlphaFoldDB" id="A0A0G1MGE7"/>
<feature type="compositionally biased region" description="Basic and acidic residues" evidence="1">
    <location>
        <begin position="63"/>
        <end position="78"/>
    </location>
</feature>